<comment type="caution">
    <text evidence="1">The sequence shown here is derived from an EMBL/GenBank/DDBJ whole genome shotgun (WGS) entry which is preliminary data.</text>
</comment>
<gene>
    <name evidence="1" type="ORF">V5799_005246</name>
</gene>
<proteinExistence type="predicted"/>
<dbReference type="EMBL" id="JARKHS020024700">
    <property type="protein sequence ID" value="KAK8767974.1"/>
    <property type="molecule type" value="Genomic_DNA"/>
</dbReference>
<dbReference type="AlphaFoldDB" id="A0AAQ4DZT4"/>
<dbReference type="Proteomes" id="UP001321473">
    <property type="component" value="Unassembled WGS sequence"/>
</dbReference>
<protein>
    <submittedName>
        <fullName evidence="1">Uncharacterized protein</fullName>
    </submittedName>
</protein>
<organism evidence="1 2">
    <name type="scientific">Amblyomma americanum</name>
    <name type="common">Lone star tick</name>
    <dbReference type="NCBI Taxonomy" id="6943"/>
    <lineage>
        <taxon>Eukaryota</taxon>
        <taxon>Metazoa</taxon>
        <taxon>Ecdysozoa</taxon>
        <taxon>Arthropoda</taxon>
        <taxon>Chelicerata</taxon>
        <taxon>Arachnida</taxon>
        <taxon>Acari</taxon>
        <taxon>Parasitiformes</taxon>
        <taxon>Ixodida</taxon>
        <taxon>Ixodoidea</taxon>
        <taxon>Ixodidae</taxon>
        <taxon>Amblyomminae</taxon>
        <taxon>Amblyomma</taxon>
    </lineage>
</organism>
<name>A0AAQ4DZT4_AMBAM</name>
<accession>A0AAQ4DZT4</accession>
<sequence length="86" mass="9371">MIAQFKAGLRPPVNRTALQLSGAGEGRRAAYSAYIEILKVRSGGPRTILSESGHGTTPHQRVCGHRLHVGATASLFFKLCLQQKYH</sequence>
<evidence type="ECO:0000313" key="1">
    <source>
        <dbReference type="EMBL" id="KAK8767974.1"/>
    </source>
</evidence>
<keyword evidence="2" id="KW-1185">Reference proteome</keyword>
<evidence type="ECO:0000313" key="2">
    <source>
        <dbReference type="Proteomes" id="UP001321473"/>
    </source>
</evidence>
<reference evidence="1 2" key="1">
    <citation type="journal article" date="2023" name="Arcadia Sci">
        <title>De novo assembly of a long-read Amblyomma americanum tick genome.</title>
        <authorList>
            <person name="Chou S."/>
            <person name="Poskanzer K.E."/>
            <person name="Rollins M."/>
            <person name="Thuy-Boun P.S."/>
        </authorList>
    </citation>
    <scope>NUCLEOTIDE SEQUENCE [LARGE SCALE GENOMIC DNA]</scope>
    <source>
        <strain evidence="1">F_SG_1</strain>
        <tissue evidence="1">Salivary glands</tissue>
    </source>
</reference>